<dbReference type="Proteomes" id="UP000621799">
    <property type="component" value="Unassembled WGS sequence"/>
</dbReference>
<keyword evidence="1" id="KW-1133">Transmembrane helix</keyword>
<organism evidence="2 3">
    <name type="scientific">Zarconia navalis LEGE 11467</name>
    <dbReference type="NCBI Taxonomy" id="1828826"/>
    <lineage>
        <taxon>Bacteria</taxon>
        <taxon>Bacillati</taxon>
        <taxon>Cyanobacteriota</taxon>
        <taxon>Cyanophyceae</taxon>
        <taxon>Oscillatoriophycideae</taxon>
        <taxon>Oscillatoriales</taxon>
        <taxon>Oscillatoriales incertae sedis</taxon>
        <taxon>Zarconia</taxon>
        <taxon>Zarconia navalis</taxon>
    </lineage>
</organism>
<feature type="transmembrane region" description="Helical" evidence="1">
    <location>
        <begin position="152"/>
        <end position="174"/>
    </location>
</feature>
<evidence type="ECO:0000313" key="2">
    <source>
        <dbReference type="EMBL" id="MBE9039584.1"/>
    </source>
</evidence>
<feature type="transmembrane region" description="Helical" evidence="1">
    <location>
        <begin position="383"/>
        <end position="403"/>
    </location>
</feature>
<reference evidence="2" key="1">
    <citation type="submission" date="2020-10" db="EMBL/GenBank/DDBJ databases">
        <authorList>
            <person name="Castelo-Branco R."/>
            <person name="Eusebio N."/>
            <person name="Adriana R."/>
            <person name="Vieira A."/>
            <person name="Brugerolle De Fraissinette N."/>
            <person name="Rezende De Castro R."/>
            <person name="Schneider M.P."/>
            <person name="Vasconcelos V."/>
            <person name="Leao P.N."/>
        </authorList>
    </citation>
    <scope>NUCLEOTIDE SEQUENCE</scope>
    <source>
        <strain evidence="2">LEGE 11467</strain>
    </source>
</reference>
<keyword evidence="1" id="KW-0812">Transmembrane</keyword>
<proteinExistence type="predicted"/>
<feature type="transmembrane region" description="Helical" evidence="1">
    <location>
        <begin position="186"/>
        <end position="204"/>
    </location>
</feature>
<sequence length="479" mass="53454">MRKSNPLLSPTNKFELGLQPTLAWTAILSFAFISAVFSLAGLGKILNLLFPGMALGVGIFLYFRYPILYLGFTWWLWFLTPFVRRLSDYRSSYTDPSPILLAPFLVTLVSSITFWKSLPKVASQGGLPYIFSVAAIGYGFFVGLIYRPPVTVCLALLDWLAPLLFGFHLFTNWRNYPSYRQNIQRIFLWGVLVMGIYGVVQFLIAPEWDKYWLVQAEFSSGGKPEPLQLNVWSTMASNRPFSTVMMAGLLLLLVNPNKGTLGIPSTAAGYLSFLLAKKRTTWGSWFLGLFILTGSLKSNTQIRLLVTILVTVLCVVPLTTLEPFSTILSSRFESLSNIEEDNSAAARQEAYSLALNDALNSFLGSGIGGPSFDSGILSILLDLGWLGTIFYLSGILLLLFSLFQWSAIRTDKFASAARSIVFATFVQLPLGLPHIGEQGMILWGFLSLGMAAQKYSQFQRDSQKQFFLPVETYDIDYEK</sequence>
<feature type="transmembrane region" description="Helical" evidence="1">
    <location>
        <begin position="54"/>
        <end position="77"/>
    </location>
</feature>
<keyword evidence="1" id="KW-0472">Membrane</keyword>
<dbReference type="AlphaFoldDB" id="A0A928VUB4"/>
<dbReference type="EMBL" id="JADEXN010000018">
    <property type="protein sequence ID" value="MBE9039584.1"/>
    <property type="molecule type" value="Genomic_DNA"/>
</dbReference>
<protein>
    <submittedName>
        <fullName evidence="2">O-antigen ligase domain-containing protein</fullName>
    </submittedName>
</protein>
<evidence type="ECO:0000313" key="3">
    <source>
        <dbReference type="Proteomes" id="UP000621799"/>
    </source>
</evidence>
<feature type="transmembrane region" description="Helical" evidence="1">
    <location>
        <begin position="22"/>
        <end position="42"/>
    </location>
</feature>
<feature type="transmembrane region" description="Helical" evidence="1">
    <location>
        <begin position="97"/>
        <end position="115"/>
    </location>
</feature>
<keyword evidence="2" id="KW-0436">Ligase</keyword>
<accession>A0A928VUB4</accession>
<evidence type="ECO:0000256" key="1">
    <source>
        <dbReference type="SAM" id="Phobius"/>
    </source>
</evidence>
<keyword evidence="3" id="KW-1185">Reference proteome</keyword>
<feature type="transmembrane region" description="Helical" evidence="1">
    <location>
        <begin position="302"/>
        <end position="321"/>
    </location>
</feature>
<name>A0A928VUB4_9CYAN</name>
<feature type="transmembrane region" description="Helical" evidence="1">
    <location>
        <begin position="127"/>
        <end position="146"/>
    </location>
</feature>
<dbReference type="GO" id="GO:0016874">
    <property type="term" value="F:ligase activity"/>
    <property type="evidence" value="ECO:0007669"/>
    <property type="project" value="UniProtKB-KW"/>
</dbReference>
<gene>
    <name evidence="2" type="ORF">IQ235_02085</name>
</gene>
<comment type="caution">
    <text evidence="2">The sequence shown here is derived from an EMBL/GenBank/DDBJ whole genome shotgun (WGS) entry which is preliminary data.</text>
</comment>